<dbReference type="InterPro" id="IPR036873">
    <property type="entry name" value="Rhodanese-like_dom_sf"/>
</dbReference>
<dbReference type="PANTHER" id="PTHR43031:SF18">
    <property type="entry name" value="RHODANESE-RELATED SULFURTRANSFERASES"/>
    <property type="match status" value="1"/>
</dbReference>
<dbReference type="Proteomes" id="UP000255167">
    <property type="component" value="Unassembled WGS sequence"/>
</dbReference>
<dbReference type="EMBL" id="UGNC01000005">
    <property type="protein sequence ID" value="STW47640.1"/>
    <property type="molecule type" value="Genomic_DNA"/>
</dbReference>
<dbReference type="SMART" id="SM00450">
    <property type="entry name" value="RHOD"/>
    <property type="match status" value="1"/>
</dbReference>
<dbReference type="InterPro" id="IPR050229">
    <property type="entry name" value="GlpE_sulfurtransferase"/>
</dbReference>
<keyword evidence="1" id="KW-0472">Membrane</keyword>
<dbReference type="SUPFAM" id="SSF52821">
    <property type="entry name" value="Rhodanese/Cell cycle control phosphatase"/>
    <property type="match status" value="1"/>
</dbReference>
<feature type="transmembrane region" description="Helical" evidence="1">
    <location>
        <begin position="36"/>
        <end position="56"/>
    </location>
</feature>
<keyword evidence="1" id="KW-0812">Transmembrane</keyword>
<dbReference type="GO" id="GO:0016740">
    <property type="term" value="F:transferase activity"/>
    <property type="evidence" value="ECO:0007669"/>
    <property type="project" value="UniProtKB-KW"/>
</dbReference>
<organism evidence="3 4">
    <name type="scientific">Klebsiella pneumoniae</name>
    <dbReference type="NCBI Taxonomy" id="573"/>
    <lineage>
        <taxon>Bacteria</taxon>
        <taxon>Pseudomonadati</taxon>
        <taxon>Pseudomonadota</taxon>
        <taxon>Gammaproteobacteria</taxon>
        <taxon>Enterobacterales</taxon>
        <taxon>Enterobacteriaceae</taxon>
        <taxon>Klebsiella/Raoultella group</taxon>
        <taxon>Klebsiella</taxon>
        <taxon>Klebsiella pneumoniae complex</taxon>
    </lineage>
</organism>
<dbReference type="Gene3D" id="3.40.250.10">
    <property type="entry name" value="Rhodanese-like domain"/>
    <property type="match status" value="1"/>
</dbReference>
<accession>A0A378FW16</accession>
<dbReference type="AlphaFoldDB" id="A0A378FW16"/>
<dbReference type="Pfam" id="PF00581">
    <property type="entry name" value="Rhodanese"/>
    <property type="match status" value="1"/>
</dbReference>
<feature type="domain" description="Rhodanese" evidence="2">
    <location>
        <begin position="73"/>
        <end position="164"/>
    </location>
</feature>
<protein>
    <submittedName>
        <fullName evidence="3">Rhodanese-related sulfurtransferase</fullName>
    </submittedName>
</protein>
<keyword evidence="1" id="KW-1133">Transmembrane helix</keyword>
<evidence type="ECO:0000259" key="2">
    <source>
        <dbReference type="PROSITE" id="PS50206"/>
    </source>
</evidence>
<reference evidence="3 4" key="1">
    <citation type="submission" date="2018-06" db="EMBL/GenBank/DDBJ databases">
        <authorList>
            <consortium name="Pathogen Informatics"/>
            <person name="Doyle S."/>
        </authorList>
    </citation>
    <scope>NUCLEOTIDE SEQUENCE [LARGE SCALE GENOMIC DNA]</scope>
    <source>
        <strain evidence="3 4">NCTC9617</strain>
    </source>
</reference>
<dbReference type="InterPro" id="IPR001763">
    <property type="entry name" value="Rhodanese-like_dom"/>
</dbReference>
<evidence type="ECO:0000313" key="3">
    <source>
        <dbReference type="EMBL" id="STW47640.1"/>
    </source>
</evidence>
<dbReference type="PANTHER" id="PTHR43031">
    <property type="entry name" value="FAD-DEPENDENT OXIDOREDUCTASE"/>
    <property type="match status" value="1"/>
</dbReference>
<dbReference type="CDD" id="cd00158">
    <property type="entry name" value="RHOD"/>
    <property type="match status" value="1"/>
</dbReference>
<keyword evidence="3" id="KW-0808">Transferase</keyword>
<evidence type="ECO:0000256" key="1">
    <source>
        <dbReference type="SAM" id="Phobius"/>
    </source>
</evidence>
<evidence type="ECO:0000313" key="4">
    <source>
        <dbReference type="Proteomes" id="UP000255167"/>
    </source>
</evidence>
<dbReference type="PROSITE" id="PS50206">
    <property type="entry name" value="RHODANESE_3"/>
    <property type="match status" value="1"/>
</dbReference>
<gene>
    <name evidence="3" type="primary">yibN</name>
    <name evidence="3" type="ORF">NCTC9617_04197</name>
</gene>
<name>A0A378FW16_KLEPN</name>
<proteinExistence type="predicted"/>
<sequence>MPQGTGILLSWFFSHLVGSCNPPCKKLCNSSAVTPVLSIAWIALLGAVVFTTFKGLMSKVKVITRGEATRLINKEDAVVVDLRQRDDFRKGHIAGAINLLPSDIKANNVGELEKHKSQPIIVVDGSGMQAQEPASALNKAGFEKVFVLKEGIAGWSGENLPLVRGK</sequence>